<accession>A0A8K0ED75</accession>
<evidence type="ECO:0000256" key="1">
    <source>
        <dbReference type="SAM" id="MobiDB-lite"/>
    </source>
</evidence>
<evidence type="ECO:0000313" key="2">
    <source>
        <dbReference type="EMBL" id="CAH1248604.1"/>
    </source>
</evidence>
<feature type="region of interest" description="Disordered" evidence="1">
    <location>
        <begin position="157"/>
        <end position="187"/>
    </location>
</feature>
<dbReference type="Proteomes" id="UP000838412">
    <property type="component" value="Chromosome 16"/>
</dbReference>
<gene>
    <name evidence="2" type="primary">Hypp8291</name>
    <name evidence="2" type="ORF">BLAG_LOCUS9926</name>
</gene>
<evidence type="ECO:0000313" key="3">
    <source>
        <dbReference type="Proteomes" id="UP000838412"/>
    </source>
</evidence>
<sequence length="187" mass="21507">MSKKKVRMTVRTVMLNNCKQKHSMLAAAHDGEIYGTLKRQGKKGRLPCVTCSSRQMNWTHVSSYKAWCKDRDVDTDVVFAFEAMRIFDFNTMKIEDLAKQAEEAAGKGNLKDLYITTRKLAGKFPQVDKPVRDKEGNLLTTTEEQLRRWAEHFSDLLNRPVPETPPNIPHAEEELPINTQETLQDRD</sequence>
<feature type="compositionally biased region" description="Polar residues" evidence="1">
    <location>
        <begin position="177"/>
        <end position="187"/>
    </location>
</feature>
<reference evidence="2" key="1">
    <citation type="submission" date="2022-01" db="EMBL/GenBank/DDBJ databases">
        <authorList>
            <person name="Braso-Vives M."/>
        </authorList>
    </citation>
    <scope>NUCLEOTIDE SEQUENCE</scope>
</reference>
<dbReference type="EMBL" id="OV696701">
    <property type="protein sequence ID" value="CAH1248604.1"/>
    <property type="molecule type" value="Genomic_DNA"/>
</dbReference>
<organism evidence="2 3">
    <name type="scientific">Branchiostoma lanceolatum</name>
    <name type="common">Common lancelet</name>
    <name type="synonym">Amphioxus lanceolatum</name>
    <dbReference type="NCBI Taxonomy" id="7740"/>
    <lineage>
        <taxon>Eukaryota</taxon>
        <taxon>Metazoa</taxon>
        <taxon>Chordata</taxon>
        <taxon>Cephalochordata</taxon>
        <taxon>Leptocardii</taxon>
        <taxon>Amphioxiformes</taxon>
        <taxon>Branchiostomatidae</taxon>
        <taxon>Branchiostoma</taxon>
    </lineage>
</organism>
<dbReference type="OrthoDB" id="6123744at2759"/>
<keyword evidence="3" id="KW-1185">Reference proteome</keyword>
<protein>
    <submittedName>
        <fullName evidence="2">Hypp8291 protein</fullName>
    </submittedName>
</protein>
<dbReference type="AlphaFoldDB" id="A0A8K0ED75"/>
<name>A0A8K0ED75_BRALA</name>
<proteinExistence type="predicted"/>